<dbReference type="Proteomes" id="UP000070544">
    <property type="component" value="Unassembled WGS sequence"/>
</dbReference>
<dbReference type="AlphaFoldDB" id="A0A139AR43"/>
<evidence type="ECO:0000256" key="1">
    <source>
        <dbReference type="SAM" id="MobiDB-lite"/>
    </source>
</evidence>
<organism evidence="3 4">
    <name type="scientific">Gonapodya prolifera (strain JEL478)</name>
    <name type="common">Monoblepharis prolifera</name>
    <dbReference type="NCBI Taxonomy" id="1344416"/>
    <lineage>
        <taxon>Eukaryota</taxon>
        <taxon>Fungi</taxon>
        <taxon>Fungi incertae sedis</taxon>
        <taxon>Chytridiomycota</taxon>
        <taxon>Chytridiomycota incertae sedis</taxon>
        <taxon>Monoblepharidomycetes</taxon>
        <taxon>Monoblepharidales</taxon>
        <taxon>Gonapodyaceae</taxon>
        <taxon>Gonapodya</taxon>
    </lineage>
</organism>
<evidence type="ECO:0000313" key="3">
    <source>
        <dbReference type="EMBL" id="KXS19220.1"/>
    </source>
</evidence>
<protein>
    <submittedName>
        <fullName evidence="3">Uncharacterized protein</fullName>
    </submittedName>
</protein>
<reference evidence="3 4" key="1">
    <citation type="journal article" date="2015" name="Genome Biol. Evol.">
        <title>Phylogenomic analyses indicate that early fungi evolved digesting cell walls of algal ancestors of land plants.</title>
        <authorList>
            <person name="Chang Y."/>
            <person name="Wang S."/>
            <person name="Sekimoto S."/>
            <person name="Aerts A.L."/>
            <person name="Choi C."/>
            <person name="Clum A."/>
            <person name="LaButti K.M."/>
            <person name="Lindquist E.A."/>
            <person name="Yee Ngan C."/>
            <person name="Ohm R.A."/>
            <person name="Salamov A.A."/>
            <person name="Grigoriev I.V."/>
            <person name="Spatafora J.W."/>
            <person name="Berbee M.L."/>
        </authorList>
    </citation>
    <scope>NUCLEOTIDE SEQUENCE [LARGE SCALE GENOMIC DNA]</scope>
    <source>
        <strain evidence="3 4">JEL478</strain>
    </source>
</reference>
<keyword evidence="4" id="KW-1185">Reference proteome</keyword>
<name>A0A139AR43_GONPJ</name>
<feature type="transmembrane region" description="Helical" evidence="2">
    <location>
        <begin position="80"/>
        <end position="107"/>
    </location>
</feature>
<feature type="transmembrane region" description="Helical" evidence="2">
    <location>
        <begin position="281"/>
        <end position="301"/>
    </location>
</feature>
<keyword evidence="2" id="KW-1133">Transmembrane helix</keyword>
<keyword evidence="2" id="KW-0812">Transmembrane</keyword>
<proteinExistence type="predicted"/>
<gene>
    <name evidence="3" type="ORF">M427DRAFT_53177</name>
</gene>
<dbReference type="OrthoDB" id="2176913at2759"/>
<keyword evidence="2" id="KW-0472">Membrane</keyword>
<evidence type="ECO:0000313" key="4">
    <source>
        <dbReference type="Proteomes" id="UP000070544"/>
    </source>
</evidence>
<dbReference type="EMBL" id="KQ965739">
    <property type="protein sequence ID" value="KXS19220.1"/>
    <property type="molecule type" value="Genomic_DNA"/>
</dbReference>
<evidence type="ECO:0000256" key="2">
    <source>
        <dbReference type="SAM" id="Phobius"/>
    </source>
</evidence>
<accession>A0A139AR43</accession>
<sequence length="351" mass="38606">MRQNERRRVALLKLLAGIPKPARKAIVRALDESMDSLIIDAQSDEEDKADEKESGEGMDATRSLREPDASGSGKVSVTKLLFWAGSLLVTASCLVIFAPSVIGIAYLRSFGTFQERAAEQRYLFQYTMMMNTEVAAHDAQYWEQGDAEMLLKYTIKTLEEKHRLVRIGVGNIPGTDSVRDLDDLLLNGGTCLLSGGCDKLVYNATIGFSKATVYNGLETITRAFLDASADFLSAPSAQRTTAHDNWRLAYALSAFMKDGLLQESETVYNLVLNSLQMTSTLTTLVFSFACVIIAAVGVFVFRRIVMELFEQANELVDIAFSVPRHLLPPTSAFLRCLDSGGLALEMDDARG</sequence>
<feature type="region of interest" description="Disordered" evidence="1">
    <location>
        <begin position="41"/>
        <end position="72"/>
    </location>
</feature>